<evidence type="ECO:0000256" key="2">
    <source>
        <dbReference type="ARBA" id="ARBA00022448"/>
    </source>
</evidence>
<dbReference type="PANTHER" id="PTHR43776">
    <property type="entry name" value="TRANSPORT ATP-BINDING PROTEIN"/>
    <property type="match status" value="1"/>
</dbReference>
<dbReference type="Proteomes" id="UP001501251">
    <property type="component" value="Unassembled WGS sequence"/>
</dbReference>
<sequence length="255" mass="27768">MTTPLLELDDVTVRFLSGPPFRRHAHDAMRHVSLAVAPGETLGLVGESGSGKTTTGMTALGLRRPSAGTVRFGGMPFPKNRRRLTGRIQAVLQHPQWSLNPRMRVAHSVAEPLTILGDPRDTGGTGTAGRVARLLADVGLDPGLARRYPHELSGGQRQRVSIARALITRPEFIVFDEPVSALDVSVQAQILNLVRDLQAQFGFGALFISHDLAAVRYVADRIAVMRNGEVVETAGTDVFYSHPQHEYSRQLLEAL</sequence>
<dbReference type="InterPro" id="IPR003439">
    <property type="entry name" value="ABC_transporter-like_ATP-bd"/>
</dbReference>
<dbReference type="PROSITE" id="PS00211">
    <property type="entry name" value="ABC_TRANSPORTER_1"/>
    <property type="match status" value="1"/>
</dbReference>
<dbReference type="EMBL" id="BAABAQ010000010">
    <property type="protein sequence ID" value="GAA4200012.1"/>
    <property type="molecule type" value="Genomic_DNA"/>
</dbReference>
<comment type="similarity">
    <text evidence="1">Belongs to the ABC transporter superfamily.</text>
</comment>
<dbReference type="Gene3D" id="3.40.50.300">
    <property type="entry name" value="P-loop containing nucleotide triphosphate hydrolases"/>
    <property type="match status" value="1"/>
</dbReference>
<accession>A0ABP8B7H6</accession>
<keyword evidence="7" id="KW-1185">Reference proteome</keyword>
<keyword evidence="2" id="KW-0813">Transport</keyword>
<dbReference type="CDD" id="cd03257">
    <property type="entry name" value="ABC_NikE_OppD_transporters"/>
    <property type="match status" value="1"/>
</dbReference>
<keyword evidence="3" id="KW-0547">Nucleotide-binding</keyword>
<organism evidence="6 7">
    <name type="scientific">Streptosporangium oxazolinicum</name>
    <dbReference type="NCBI Taxonomy" id="909287"/>
    <lineage>
        <taxon>Bacteria</taxon>
        <taxon>Bacillati</taxon>
        <taxon>Actinomycetota</taxon>
        <taxon>Actinomycetes</taxon>
        <taxon>Streptosporangiales</taxon>
        <taxon>Streptosporangiaceae</taxon>
        <taxon>Streptosporangium</taxon>
    </lineage>
</organism>
<evidence type="ECO:0000259" key="5">
    <source>
        <dbReference type="PROSITE" id="PS50893"/>
    </source>
</evidence>
<reference evidence="7" key="1">
    <citation type="journal article" date="2019" name="Int. J. Syst. Evol. Microbiol.">
        <title>The Global Catalogue of Microorganisms (GCM) 10K type strain sequencing project: providing services to taxonomists for standard genome sequencing and annotation.</title>
        <authorList>
            <consortium name="The Broad Institute Genomics Platform"/>
            <consortium name="The Broad Institute Genome Sequencing Center for Infectious Disease"/>
            <person name="Wu L."/>
            <person name="Ma J."/>
        </authorList>
    </citation>
    <scope>NUCLEOTIDE SEQUENCE [LARGE SCALE GENOMIC DNA]</scope>
    <source>
        <strain evidence="7">JCM 17388</strain>
    </source>
</reference>
<comment type="caution">
    <text evidence="6">The sequence shown here is derived from an EMBL/GenBank/DDBJ whole genome shotgun (WGS) entry which is preliminary data.</text>
</comment>
<evidence type="ECO:0000256" key="4">
    <source>
        <dbReference type="ARBA" id="ARBA00022840"/>
    </source>
</evidence>
<dbReference type="InterPro" id="IPR003593">
    <property type="entry name" value="AAA+_ATPase"/>
</dbReference>
<protein>
    <recommendedName>
        <fullName evidence="5">ABC transporter domain-containing protein</fullName>
    </recommendedName>
</protein>
<name>A0ABP8B7H6_9ACTN</name>
<evidence type="ECO:0000313" key="6">
    <source>
        <dbReference type="EMBL" id="GAA4200012.1"/>
    </source>
</evidence>
<dbReference type="RefSeq" id="WP_344920732.1">
    <property type="nucleotide sequence ID" value="NZ_BAABAQ010000010.1"/>
</dbReference>
<keyword evidence="4" id="KW-0067">ATP-binding</keyword>
<dbReference type="SMART" id="SM00382">
    <property type="entry name" value="AAA"/>
    <property type="match status" value="1"/>
</dbReference>
<evidence type="ECO:0000256" key="1">
    <source>
        <dbReference type="ARBA" id="ARBA00005417"/>
    </source>
</evidence>
<dbReference type="PANTHER" id="PTHR43776:SF7">
    <property type="entry name" value="D,D-DIPEPTIDE TRANSPORT ATP-BINDING PROTEIN DDPF-RELATED"/>
    <property type="match status" value="1"/>
</dbReference>
<dbReference type="InterPro" id="IPR050319">
    <property type="entry name" value="ABC_transp_ATP-bind"/>
</dbReference>
<dbReference type="InterPro" id="IPR027417">
    <property type="entry name" value="P-loop_NTPase"/>
</dbReference>
<gene>
    <name evidence="6" type="ORF">GCM10022252_52630</name>
</gene>
<evidence type="ECO:0000313" key="7">
    <source>
        <dbReference type="Proteomes" id="UP001501251"/>
    </source>
</evidence>
<dbReference type="SUPFAM" id="SSF52540">
    <property type="entry name" value="P-loop containing nucleoside triphosphate hydrolases"/>
    <property type="match status" value="1"/>
</dbReference>
<feature type="domain" description="ABC transporter" evidence="5">
    <location>
        <begin position="6"/>
        <end position="252"/>
    </location>
</feature>
<dbReference type="PROSITE" id="PS50893">
    <property type="entry name" value="ABC_TRANSPORTER_2"/>
    <property type="match status" value="1"/>
</dbReference>
<proteinExistence type="inferred from homology"/>
<dbReference type="Pfam" id="PF00005">
    <property type="entry name" value="ABC_tran"/>
    <property type="match status" value="1"/>
</dbReference>
<evidence type="ECO:0000256" key="3">
    <source>
        <dbReference type="ARBA" id="ARBA00022741"/>
    </source>
</evidence>
<dbReference type="InterPro" id="IPR017871">
    <property type="entry name" value="ABC_transporter-like_CS"/>
</dbReference>